<keyword evidence="3" id="KW-1185">Reference proteome</keyword>
<evidence type="ECO:0000313" key="3">
    <source>
        <dbReference type="Proteomes" id="UP000012073"/>
    </source>
</evidence>
<protein>
    <submittedName>
        <fullName evidence="2">Uncharacterized protein</fullName>
    </submittedName>
</protein>
<reference evidence="3" key="1">
    <citation type="journal article" date="2013" name="Proc. Natl. Acad. Sci. U.S.A.">
        <title>Genome structure and metabolic features in the red seaweed Chondrus crispus shed light on evolution of the Archaeplastida.</title>
        <authorList>
            <person name="Collen J."/>
            <person name="Porcel B."/>
            <person name="Carre W."/>
            <person name="Ball S.G."/>
            <person name="Chaparro C."/>
            <person name="Tonon T."/>
            <person name="Barbeyron T."/>
            <person name="Michel G."/>
            <person name="Noel B."/>
            <person name="Valentin K."/>
            <person name="Elias M."/>
            <person name="Artiguenave F."/>
            <person name="Arun A."/>
            <person name="Aury J.M."/>
            <person name="Barbosa-Neto J.F."/>
            <person name="Bothwell J.H."/>
            <person name="Bouget F.Y."/>
            <person name="Brillet L."/>
            <person name="Cabello-Hurtado F."/>
            <person name="Capella-Gutierrez S."/>
            <person name="Charrier B."/>
            <person name="Cladiere L."/>
            <person name="Cock J.M."/>
            <person name="Coelho S.M."/>
            <person name="Colleoni C."/>
            <person name="Czjzek M."/>
            <person name="Da Silva C."/>
            <person name="Delage L."/>
            <person name="Denoeud F."/>
            <person name="Deschamps P."/>
            <person name="Dittami S.M."/>
            <person name="Gabaldon T."/>
            <person name="Gachon C.M."/>
            <person name="Groisillier A."/>
            <person name="Herve C."/>
            <person name="Jabbari K."/>
            <person name="Katinka M."/>
            <person name="Kloareg B."/>
            <person name="Kowalczyk N."/>
            <person name="Labadie K."/>
            <person name="Leblanc C."/>
            <person name="Lopez P.J."/>
            <person name="McLachlan D.H."/>
            <person name="Meslet-Cladiere L."/>
            <person name="Moustafa A."/>
            <person name="Nehr Z."/>
            <person name="Nyvall Collen P."/>
            <person name="Panaud O."/>
            <person name="Partensky F."/>
            <person name="Poulain J."/>
            <person name="Rensing S.A."/>
            <person name="Rousvoal S."/>
            <person name="Samson G."/>
            <person name="Symeonidi A."/>
            <person name="Weissenbach J."/>
            <person name="Zambounis A."/>
            <person name="Wincker P."/>
            <person name="Boyen C."/>
        </authorList>
    </citation>
    <scope>NUCLEOTIDE SEQUENCE [LARGE SCALE GENOMIC DNA]</scope>
    <source>
        <strain evidence="3">cv. Stackhouse</strain>
    </source>
</reference>
<dbReference type="Proteomes" id="UP000012073">
    <property type="component" value="Unassembled WGS sequence"/>
</dbReference>
<sequence length="148" mass="16684">MIQGTYGILSVASSLVGWMPISSFGDIPHHPTILRPLLEPYNFYSTGGRSMQIKHALNDLRVFACGSGVRGCHILPGPRVVYDRRTKRNPISSAYRLIRKRSHTSRSCSQISPTLERGRRTDGAPSLEETHHQHKLRLATKLREIVAW</sequence>
<dbReference type="Gramene" id="CDF37927">
    <property type="protein sequence ID" value="CDF37927"/>
    <property type="gene ID" value="CHC_T00006079001"/>
</dbReference>
<proteinExistence type="predicted"/>
<evidence type="ECO:0000256" key="1">
    <source>
        <dbReference type="SAM" id="MobiDB-lite"/>
    </source>
</evidence>
<dbReference type="RefSeq" id="XP_005717798.1">
    <property type="nucleotide sequence ID" value="XM_005717741.1"/>
</dbReference>
<organism evidence="2 3">
    <name type="scientific">Chondrus crispus</name>
    <name type="common">Carrageen Irish moss</name>
    <name type="synonym">Polymorpha crispa</name>
    <dbReference type="NCBI Taxonomy" id="2769"/>
    <lineage>
        <taxon>Eukaryota</taxon>
        <taxon>Rhodophyta</taxon>
        <taxon>Florideophyceae</taxon>
        <taxon>Rhodymeniophycidae</taxon>
        <taxon>Gigartinales</taxon>
        <taxon>Gigartinaceae</taxon>
        <taxon>Chondrus</taxon>
    </lineage>
</organism>
<dbReference type="GeneID" id="17325515"/>
<dbReference type="AlphaFoldDB" id="R7QHD0"/>
<name>R7QHD0_CHOCR</name>
<feature type="region of interest" description="Disordered" evidence="1">
    <location>
        <begin position="107"/>
        <end position="132"/>
    </location>
</feature>
<gene>
    <name evidence="2" type="ORF">CHC_T00006079001</name>
</gene>
<dbReference type="KEGG" id="ccp:CHC_T00006079001"/>
<accession>R7QHD0</accession>
<dbReference type="EMBL" id="HG001884">
    <property type="protein sequence ID" value="CDF37927.1"/>
    <property type="molecule type" value="Genomic_DNA"/>
</dbReference>
<evidence type="ECO:0000313" key="2">
    <source>
        <dbReference type="EMBL" id="CDF37927.1"/>
    </source>
</evidence>